<evidence type="ECO:0000313" key="4">
    <source>
        <dbReference type="EMBL" id="HJH50117.1"/>
    </source>
</evidence>
<sequence length="135" mass="14531">MEYEKVIDLIREVKACGVGEFELQQGDFRIAVKMGEKQETASPAVPAAEKEAAQKEEAPVSIQDGTIIRSPLVGIYHGADILAGDQVEEGQVLGAIEAMKLMNDIVAVCSGVVTEVLVKDQELVEYGQPLFVIEG</sequence>
<dbReference type="InterPro" id="IPR000089">
    <property type="entry name" value="Biotin_lipoyl"/>
</dbReference>
<feature type="domain" description="Lipoyl-binding" evidence="3">
    <location>
        <begin position="59"/>
        <end position="134"/>
    </location>
</feature>
<dbReference type="RefSeq" id="WP_070089901.1">
    <property type="nucleotide sequence ID" value="NZ_CABMJS010000025.1"/>
</dbReference>
<dbReference type="Proteomes" id="UP000813420">
    <property type="component" value="Unassembled WGS sequence"/>
</dbReference>
<dbReference type="SUPFAM" id="SSF51230">
    <property type="entry name" value="Single hybrid motif"/>
    <property type="match status" value="1"/>
</dbReference>
<dbReference type="AlphaFoldDB" id="A0A9D3AJG2"/>
<protein>
    <submittedName>
        <fullName evidence="4">Acetyl-CoA carboxylase, biotin carboxyl carrier protein</fullName>
    </submittedName>
</protein>
<dbReference type="PROSITE" id="PS50968">
    <property type="entry name" value="BIOTINYL_LIPOYL"/>
    <property type="match status" value="1"/>
</dbReference>
<reference evidence="4" key="1">
    <citation type="journal article" date="2021" name="PeerJ">
        <title>Extensive microbial diversity within the chicken gut microbiome revealed by metagenomics and culture.</title>
        <authorList>
            <person name="Gilroy R."/>
            <person name="Ravi A."/>
            <person name="Getino M."/>
            <person name="Pursley I."/>
            <person name="Horton D.L."/>
            <person name="Alikhan N.F."/>
            <person name="Baker D."/>
            <person name="Gharbi K."/>
            <person name="Hall N."/>
            <person name="Watson M."/>
            <person name="Adriaenssens E.M."/>
            <person name="Foster-Nyarko E."/>
            <person name="Jarju S."/>
            <person name="Secka A."/>
            <person name="Antonio M."/>
            <person name="Oren A."/>
            <person name="Chaudhuri R.R."/>
            <person name="La Ragione R."/>
            <person name="Hildebrand F."/>
            <person name="Pallen M.J."/>
        </authorList>
    </citation>
    <scope>NUCLEOTIDE SEQUENCE</scope>
    <source>
        <strain evidence="4">USAMLcec4-12693</strain>
    </source>
</reference>
<dbReference type="Pfam" id="PF00364">
    <property type="entry name" value="Biotin_lipoyl"/>
    <property type="match status" value="1"/>
</dbReference>
<accession>A0A9D3AJG2</accession>
<dbReference type="EMBL" id="DYXE01000067">
    <property type="protein sequence ID" value="HJH50117.1"/>
    <property type="molecule type" value="Genomic_DNA"/>
</dbReference>
<dbReference type="PROSITE" id="PS00188">
    <property type="entry name" value="BIOTIN"/>
    <property type="match status" value="1"/>
</dbReference>
<dbReference type="Gene3D" id="2.40.50.100">
    <property type="match status" value="1"/>
</dbReference>
<dbReference type="PANTHER" id="PTHR45266:SF3">
    <property type="entry name" value="OXALOACETATE DECARBOXYLASE ALPHA CHAIN"/>
    <property type="match status" value="1"/>
</dbReference>
<name>A0A9D3AJG2_9FIRM</name>
<dbReference type="PANTHER" id="PTHR45266">
    <property type="entry name" value="OXALOACETATE DECARBOXYLASE ALPHA CHAIN"/>
    <property type="match status" value="1"/>
</dbReference>
<keyword evidence="1" id="KW-0092">Biotin</keyword>
<dbReference type="OrthoDB" id="9811735at2"/>
<gene>
    <name evidence="4" type="ORF">K8V39_07635</name>
</gene>
<proteinExistence type="predicted"/>
<dbReference type="InterPro" id="IPR050709">
    <property type="entry name" value="Biotin_Carboxyl_Carrier/Decarb"/>
</dbReference>
<dbReference type="InterPro" id="IPR001882">
    <property type="entry name" value="Biotin_BS"/>
</dbReference>
<organism evidence="4 5">
    <name type="scientific">Merdimonas faecis</name>
    <dbReference type="NCBI Taxonomy" id="1653435"/>
    <lineage>
        <taxon>Bacteria</taxon>
        <taxon>Bacillati</taxon>
        <taxon>Bacillota</taxon>
        <taxon>Clostridia</taxon>
        <taxon>Lachnospirales</taxon>
        <taxon>Lachnospiraceae</taxon>
        <taxon>Merdimonas</taxon>
    </lineage>
</organism>
<dbReference type="CDD" id="cd06850">
    <property type="entry name" value="biotinyl_domain"/>
    <property type="match status" value="1"/>
</dbReference>
<evidence type="ECO:0000313" key="5">
    <source>
        <dbReference type="Proteomes" id="UP000813420"/>
    </source>
</evidence>
<feature type="compositionally biased region" description="Basic and acidic residues" evidence="2">
    <location>
        <begin position="48"/>
        <end position="57"/>
    </location>
</feature>
<evidence type="ECO:0000256" key="2">
    <source>
        <dbReference type="SAM" id="MobiDB-lite"/>
    </source>
</evidence>
<dbReference type="InterPro" id="IPR011053">
    <property type="entry name" value="Single_hybrid_motif"/>
</dbReference>
<evidence type="ECO:0000256" key="1">
    <source>
        <dbReference type="ARBA" id="ARBA00023267"/>
    </source>
</evidence>
<reference evidence="4" key="2">
    <citation type="submission" date="2021-09" db="EMBL/GenBank/DDBJ databases">
        <authorList>
            <person name="Gilroy R."/>
        </authorList>
    </citation>
    <scope>NUCLEOTIDE SEQUENCE</scope>
    <source>
        <strain evidence="4">USAMLcec4-12693</strain>
    </source>
</reference>
<feature type="region of interest" description="Disordered" evidence="2">
    <location>
        <begin position="38"/>
        <end position="57"/>
    </location>
</feature>
<evidence type="ECO:0000259" key="3">
    <source>
        <dbReference type="PROSITE" id="PS50968"/>
    </source>
</evidence>
<comment type="caution">
    <text evidence="4">The sequence shown here is derived from an EMBL/GenBank/DDBJ whole genome shotgun (WGS) entry which is preliminary data.</text>
</comment>